<gene>
    <name evidence="1" type="ORF">COV10_03380</name>
</gene>
<dbReference type="AlphaFoldDB" id="A0A2H0RDU4"/>
<evidence type="ECO:0000313" key="2">
    <source>
        <dbReference type="Proteomes" id="UP000228767"/>
    </source>
</evidence>
<evidence type="ECO:0000313" key="1">
    <source>
        <dbReference type="EMBL" id="PIR44709.1"/>
    </source>
</evidence>
<accession>A0A2H0RDU4</accession>
<comment type="caution">
    <text evidence="1">The sequence shown here is derived from an EMBL/GenBank/DDBJ whole genome shotgun (WGS) entry which is preliminary data.</text>
</comment>
<sequence length="59" mass="6722">MDKALLQIQDNLESIKKLSTDQATEFWLARDLMLILGYSTWRQFDEAIGRGKESCKTGG</sequence>
<name>A0A2H0RDU4_9BACT</name>
<dbReference type="EMBL" id="PCYI01000021">
    <property type="protein sequence ID" value="PIR44709.1"/>
    <property type="molecule type" value="Genomic_DNA"/>
</dbReference>
<evidence type="ECO:0008006" key="3">
    <source>
        <dbReference type="Google" id="ProtNLM"/>
    </source>
</evidence>
<dbReference type="Proteomes" id="UP000228767">
    <property type="component" value="Unassembled WGS sequence"/>
</dbReference>
<proteinExistence type="predicted"/>
<reference evidence="1 2" key="1">
    <citation type="submission" date="2017-09" db="EMBL/GenBank/DDBJ databases">
        <title>Depth-based differentiation of microbial function through sediment-hosted aquifers and enrichment of novel symbionts in the deep terrestrial subsurface.</title>
        <authorList>
            <person name="Probst A.J."/>
            <person name="Ladd B."/>
            <person name="Jarett J.K."/>
            <person name="Geller-Mcgrath D.E."/>
            <person name="Sieber C.M."/>
            <person name="Emerson J.B."/>
            <person name="Anantharaman K."/>
            <person name="Thomas B.C."/>
            <person name="Malmstrom R."/>
            <person name="Stieglmeier M."/>
            <person name="Klingl A."/>
            <person name="Woyke T."/>
            <person name="Ryan C.M."/>
            <person name="Banfield J.F."/>
        </authorList>
    </citation>
    <scope>NUCLEOTIDE SEQUENCE [LARGE SCALE GENOMIC DNA]</scope>
    <source>
        <strain evidence="1">CG10_big_fil_rev_8_21_14_0_10_51_16</strain>
    </source>
</reference>
<protein>
    <recommendedName>
        <fullName evidence="3">DNA damage-inducible protein D</fullName>
    </recommendedName>
</protein>
<organism evidence="1 2">
    <name type="scientific">Candidatus Vogelbacteria bacterium CG10_big_fil_rev_8_21_14_0_10_51_16</name>
    <dbReference type="NCBI Taxonomy" id="1975045"/>
    <lineage>
        <taxon>Bacteria</taxon>
        <taxon>Candidatus Vogeliibacteriota</taxon>
    </lineage>
</organism>